<evidence type="ECO:0000313" key="1">
    <source>
        <dbReference type="EMBL" id="CAL1671659.1"/>
    </source>
</evidence>
<sequence>MALSTILDPRFKKIHFRSAMTAVTAIADINKAMKSANSAPEISVALTSKPSESSTEQSIWEFHDNLIANDMQPNSDP</sequence>
<gene>
    <name evidence="1" type="ORF">LPLAT_LOCUS4093</name>
</gene>
<accession>A0AAV2MVR5</accession>
<dbReference type="AlphaFoldDB" id="A0AAV2MVR5"/>
<name>A0AAV2MVR5_9HYME</name>
<keyword evidence="2" id="KW-1185">Reference proteome</keyword>
<protein>
    <submittedName>
        <fullName evidence="1">Uncharacterized protein</fullName>
    </submittedName>
</protein>
<dbReference type="Proteomes" id="UP001497644">
    <property type="component" value="Unassembled WGS sequence"/>
</dbReference>
<dbReference type="EMBL" id="CAXIPU020000397">
    <property type="protein sequence ID" value="CAL1671659.1"/>
    <property type="molecule type" value="Genomic_DNA"/>
</dbReference>
<proteinExistence type="predicted"/>
<comment type="caution">
    <text evidence="1">The sequence shown here is derived from an EMBL/GenBank/DDBJ whole genome shotgun (WGS) entry which is preliminary data.</text>
</comment>
<reference evidence="1" key="1">
    <citation type="submission" date="2024-04" db="EMBL/GenBank/DDBJ databases">
        <authorList>
            <consortium name="Molecular Ecology Group"/>
        </authorList>
    </citation>
    <scope>NUCLEOTIDE SEQUENCE</scope>
</reference>
<evidence type="ECO:0000313" key="2">
    <source>
        <dbReference type="Proteomes" id="UP001497644"/>
    </source>
</evidence>
<organism evidence="1 2">
    <name type="scientific">Lasius platythorax</name>
    <dbReference type="NCBI Taxonomy" id="488582"/>
    <lineage>
        <taxon>Eukaryota</taxon>
        <taxon>Metazoa</taxon>
        <taxon>Ecdysozoa</taxon>
        <taxon>Arthropoda</taxon>
        <taxon>Hexapoda</taxon>
        <taxon>Insecta</taxon>
        <taxon>Pterygota</taxon>
        <taxon>Neoptera</taxon>
        <taxon>Endopterygota</taxon>
        <taxon>Hymenoptera</taxon>
        <taxon>Apocrita</taxon>
        <taxon>Aculeata</taxon>
        <taxon>Formicoidea</taxon>
        <taxon>Formicidae</taxon>
        <taxon>Formicinae</taxon>
        <taxon>Lasius</taxon>
        <taxon>Lasius</taxon>
    </lineage>
</organism>